<feature type="domain" description="Tetrapyrrole biosynthesis uroporphyrinogen III synthase" evidence="10">
    <location>
        <begin position="29"/>
        <end position="247"/>
    </location>
</feature>
<reference evidence="11 12" key="1">
    <citation type="submission" date="2022-10" db="EMBL/GenBank/DDBJ databases">
        <title>Xanthomonas sp. H13-6.</title>
        <authorList>
            <person name="Liu X."/>
            <person name="Deng Z."/>
            <person name="Jiang Y."/>
            <person name="Yu T."/>
            <person name="Ai J."/>
        </authorList>
    </citation>
    <scope>NUCLEOTIDE SEQUENCE [LARGE SCALE GENOMIC DNA]</scope>
    <source>
        <strain evidence="11 12">H13-6</strain>
    </source>
</reference>
<evidence type="ECO:0000256" key="9">
    <source>
        <dbReference type="RuleBase" id="RU366031"/>
    </source>
</evidence>
<dbReference type="Proteomes" id="UP001209922">
    <property type="component" value="Unassembled WGS sequence"/>
</dbReference>
<dbReference type="Pfam" id="PF02602">
    <property type="entry name" value="HEM4"/>
    <property type="match status" value="1"/>
</dbReference>
<dbReference type="CDD" id="cd06578">
    <property type="entry name" value="HemD"/>
    <property type="match status" value="1"/>
</dbReference>
<accession>A0ABT3JYY6</accession>
<evidence type="ECO:0000256" key="7">
    <source>
        <dbReference type="ARBA" id="ARBA00040167"/>
    </source>
</evidence>
<comment type="catalytic activity">
    <reaction evidence="8 9">
        <text>hydroxymethylbilane = uroporphyrinogen III + H2O</text>
        <dbReference type="Rhea" id="RHEA:18965"/>
        <dbReference type="ChEBI" id="CHEBI:15377"/>
        <dbReference type="ChEBI" id="CHEBI:57308"/>
        <dbReference type="ChEBI" id="CHEBI:57845"/>
        <dbReference type="EC" id="4.2.1.75"/>
    </reaction>
</comment>
<comment type="function">
    <text evidence="6 9">Catalyzes cyclization of the linear tetrapyrrole, hydroxymethylbilane, to the macrocyclic uroporphyrinogen III.</text>
</comment>
<evidence type="ECO:0000256" key="2">
    <source>
        <dbReference type="ARBA" id="ARBA00008133"/>
    </source>
</evidence>
<dbReference type="Gene3D" id="3.40.50.10090">
    <property type="match status" value="2"/>
</dbReference>
<dbReference type="PANTHER" id="PTHR38042:SF1">
    <property type="entry name" value="UROPORPHYRINOGEN-III SYNTHASE, CHLOROPLASTIC"/>
    <property type="match status" value="1"/>
</dbReference>
<proteinExistence type="inferred from homology"/>
<evidence type="ECO:0000313" key="12">
    <source>
        <dbReference type="Proteomes" id="UP001209922"/>
    </source>
</evidence>
<dbReference type="InterPro" id="IPR039793">
    <property type="entry name" value="UROS/Hem4"/>
</dbReference>
<evidence type="ECO:0000313" key="11">
    <source>
        <dbReference type="EMBL" id="MCW4473702.1"/>
    </source>
</evidence>
<gene>
    <name evidence="11" type="ORF">OK345_14470</name>
</gene>
<dbReference type="SUPFAM" id="SSF69618">
    <property type="entry name" value="HemD-like"/>
    <property type="match status" value="1"/>
</dbReference>
<dbReference type="InterPro" id="IPR036108">
    <property type="entry name" value="4pyrrol_syn_uPrphyn_synt_sf"/>
</dbReference>
<keyword evidence="5 9" id="KW-0627">Porphyrin biosynthesis</keyword>
<protein>
    <recommendedName>
        <fullName evidence="7 9">Uroporphyrinogen-III synthase</fullName>
        <ecNumber evidence="3 9">4.2.1.75</ecNumber>
    </recommendedName>
</protein>
<comment type="pathway">
    <text evidence="1 9">Porphyrin-containing compound metabolism; protoporphyrin-IX biosynthesis; coproporphyrinogen-III from 5-aminolevulinate: step 3/4.</text>
</comment>
<evidence type="ECO:0000256" key="3">
    <source>
        <dbReference type="ARBA" id="ARBA00013109"/>
    </source>
</evidence>
<evidence type="ECO:0000256" key="4">
    <source>
        <dbReference type="ARBA" id="ARBA00023239"/>
    </source>
</evidence>
<evidence type="ECO:0000256" key="5">
    <source>
        <dbReference type="ARBA" id="ARBA00023244"/>
    </source>
</evidence>
<evidence type="ECO:0000256" key="6">
    <source>
        <dbReference type="ARBA" id="ARBA00037589"/>
    </source>
</evidence>
<comment type="caution">
    <text evidence="11">The sequence shown here is derived from an EMBL/GenBank/DDBJ whole genome shotgun (WGS) entry which is preliminary data.</text>
</comment>
<evidence type="ECO:0000256" key="1">
    <source>
        <dbReference type="ARBA" id="ARBA00004772"/>
    </source>
</evidence>
<name>A0ABT3JYY6_9XANT</name>
<evidence type="ECO:0000259" key="10">
    <source>
        <dbReference type="Pfam" id="PF02602"/>
    </source>
</evidence>
<keyword evidence="4 9" id="KW-0456">Lyase</keyword>
<organism evidence="11 12">
    <name type="scientific">Xanthomonas chitinilytica</name>
    <dbReference type="NCBI Taxonomy" id="2989819"/>
    <lineage>
        <taxon>Bacteria</taxon>
        <taxon>Pseudomonadati</taxon>
        <taxon>Pseudomonadota</taxon>
        <taxon>Gammaproteobacteria</taxon>
        <taxon>Lysobacterales</taxon>
        <taxon>Lysobacteraceae</taxon>
        <taxon>Xanthomonas</taxon>
    </lineage>
</organism>
<dbReference type="EC" id="4.2.1.75" evidence="3 9"/>
<dbReference type="PANTHER" id="PTHR38042">
    <property type="entry name" value="UROPORPHYRINOGEN-III SYNTHASE, CHLOROPLASTIC"/>
    <property type="match status" value="1"/>
</dbReference>
<comment type="similarity">
    <text evidence="2 9">Belongs to the uroporphyrinogen-III synthase family.</text>
</comment>
<evidence type="ECO:0000256" key="8">
    <source>
        <dbReference type="ARBA" id="ARBA00048617"/>
    </source>
</evidence>
<keyword evidence="12" id="KW-1185">Reference proteome</keyword>
<dbReference type="InterPro" id="IPR003754">
    <property type="entry name" value="4pyrrol_synth_uPrphyn_synth"/>
</dbReference>
<dbReference type="GO" id="GO:0004852">
    <property type="term" value="F:uroporphyrinogen-III synthase activity"/>
    <property type="evidence" value="ECO:0007669"/>
    <property type="project" value="UniProtKB-EC"/>
</dbReference>
<dbReference type="EMBL" id="JAPCHY010000013">
    <property type="protein sequence ID" value="MCW4473702.1"/>
    <property type="molecule type" value="Genomic_DNA"/>
</dbReference>
<sequence>MNDSCENTAAHCPPWYLLSLRPRGGHAAMRRAATRVGGRVLALSPWRLQPRDDDLTRRQLALALDAERIIFTSPAAVRAAAALAPLRATAGGTLLAVGAGTAGALHRHGAGQVLAPSRMDSEGLLALPALAALHGLRAGLVTAPGGRGLIAAQLQARGATLIRADVYERIAVPLPAASLHRLAHLRAPAVLALSSGEALERVLPQLTPELLARWRRMPVVAAGPRLADHARQSGFSRVHTAAGPMPRQLADAARAAIEAMQG</sequence>